<name>A0A0A8YSE7_ARUDO</name>
<sequence length="37" mass="3934">MTPSSAPARLPPMHSTVSPWAWASISSSPLEPNPRCS</sequence>
<dbReference type="AlphaFoldDB" id="A0A0A8YSE7"/>
<dbReference type="EMBL" id="GBRH01268001">
    <property type="protein sequence ID" value="JAD29894.1"/>
    <property type="molecule type" value="Transcribed_RNA"/>
</dbReference>
<reference evidence="1" key="2">
    <citation type="journal article" date="2015" name="Data Brief">
        <title>Shoot transcriptome of the giant reed, Arundo donax.</title>
        <authorList>
            <person name="Barrero R.A."/>
            <person name="Guerrero F.D."/>
            <person name="Moolhuijzen P."/>
            <person name="Goolsby J.A."/>
            <person name="Tidwell J."/>
            <person name="Bellgard S.E."/>
            <person name="Bellgard M.I."/>
        </authorList>
    </citation>
    <scope>NUCLEOTIDE SEQUENCE</scope>
    <source>
        <tissue evidence="1">Shoot tissue taken approximately 20 cm above the soil surface</tissue>
    </source>
</reference>
<accession>A0A0A8YSE7</accession>
<organism evidence="1">
    <name type="scientific">Arundo donax</name>
    <name type="common">Giant reed</name>
    <name type="synonym">Donax arundinaceus</name>
    <dbReference type="NCBI Taxonomy" id="35708"/>
    <lineage>
        <taxon>Eukaryota</taxon>
        <taxon>Viridiplantae</taxon>
        <taxon>Streptophyta</taxon>
        <taxon>Embryophyta</taxon>
        <taxon>Tracheophyta</taxon>
        <taxon>Spermatophyta</taxon>
        <taxon>Magnoliopsida</taxon>
        <taxon>Liliopsida</taxon>
        <taxon>Poales</taxon>
        <taxon>Poaceae</taxon>
        <taxon>PACMAD clade</taxon>
        <taxon>Arundinoideae</taxon>
        <taxon>Arundineae</taxon>
        <taxon>Arundo</taxon>
    </lineage>
</organism>
<protein>
    <submittedName>
        <fullName evidence="1">Uncharacterized protein</fullName>
    </submittedName>
</protein>
<proteinExistence type="predicted"/>
<evidence type="ECO:0000313" key="1">
    <source>
        <dbReference type="EMBL" id="JAD29894.1"/>
    </source>
</evidence>
<reference evidence="1" key="1">
    <citation type="submission" date="2014-09" db="EMBL/GenBank/DDBJ databases">
        <authorList>
            <person name="Magalhaes I.L.F."/>
            <person name="Oliveira U."/>
            <person name="Santos F.R."/>
            <person name="Vidigal T.H.D.A."/>
            <person name="Brescovit A.D."/>
            <person name="Santos A.J."/>
        </authorList>
    </citation>
    <scope>NUCLEOTIDE SEQUENCE</scope>
    <source>
        <tissue evidence="1">Shoot tissue taken approximately 20 cm above the soil surface</tissue>
    </source>
</reference>